<dbReference type="GO" id="GO:0008745">
    <property type="term" value="F:N-acetylmuramoyl-L-alanine amidase activity"/>
    <property type="evidence" value="ECO:0007669"/>
    <property type="project" value="UniProtKB-EC"/>
</dbReference>
<feature type="repeat" description="Cell wall-binding" evidence="2">
    <location>
        <begin position="484"/>
        <end position="503"/>
    </location>
</feature>
<dbReference type="EMBL" id="PDCJ01000001">
    <property type="protein sequence ID" value="PEG32544.1"/>
    <property type="molecule type" value="Genomic_DNA"/>
</dbReference>
<feature type="repeat" description="Cell wall-binding" evidence="2">
    <location>
        <begin position="461"/>
        <end position="482"/>
    </location>
</feature>
<evidence type="ECO:0000256" key="1">
    <source>
        <dbReference type="ARBA" id="ARBA00022737"/>
    </source>
</evidence>
<keyword evidence="3" id="KW-0732">Signal</keyword>
<dbReference type="Pfam" id="PF19127">
    <property type="entry name" value="Choline_bind_3"/>
    <property type="match status" value="2"/>
</dbReference>
<feature type="repeat" description="Cell wall-binding" evidence="2">
    <location>
        <begin position="524"/>
        <end position="543"/>
    </location>
</feature>
<evidence type="ECO:0000313" key="6">
    <source>
        <dbReference type="EMBL" id="VCT85951.1"/>
    </source>
</evidence>
<dbReference type="OrthoDB" id="1928263at2"/>
<feature type="chain" id="PRO_5042694428" evidence="3">
    <location>
        <begin position="30"/>
        <end position="562"/>
    </location>
</feature>
<evidence type="ECO:0000313" key="4">
    <source>
        <dbReference type="EMBL" id="CAG9704435.1"/>
    </source>
</evidence>
<keyword evidence="6" id="KW-0378">Hydrolase</keyword>
<dbReference type="Proteomes" id="UP000220840">
    <property type="component" value="Unassembled WGS sequence"/>
</dbReference>
<evidence type="ECO:0000313" key="5">
    <source>
        <dbReference type="EMBL" id="PEG32544.1"/>
    </source>
</evidence>
<reference evidence="5 7" key="1">
    <citation type="submission" date="2017-10" db="EMBL/GenBank/DDBJ databases">
        <title>Effective Description of Clostridium neonatale sp. nov. linked to necrotizing enterocolitis in neonates and a clarification of species assignable to the genus Clostridium (Prazmowski 1880) emend. Lawson and Rainey 2016.</title>
        <authorList>
            <person name="Bernard K."/>
            <person name="Burdz T."/>
            <person name="Wiebe D."/>
            <person name="Balcewich B."/>
            <person name="Alfa M."/>
            <person name="Bernier A.-M."/>
        </authorList>
    </citation>
    <scope>NUCLEOTIDE SEQUENCE [LARGE SCALE GENOMIC DNA]</scope>
    <source>
        <strain evidence="5 7">LCDC99A005</strain>
    </source>
</reference>
<dbReference type="Gene3D" id="2.10.270.10">
    <property type="entry name" value="Cholin Binding"/>
    <property type="match status" value="1"/>
</dbReference>
<proteinExistence type="predicted"/>
<dbReference type="SUPFAM" id="SSF69360">
    <property type="entry name" value="Cell wall binding repeat"/>
    <property type="match status" value="1"/>
</dbReference>
<dbReference type="STRING" id="137838.GCA_001458595_04065"/>
<dbReference type="AlphaFoldDB" id="A0A2A7MLH3"/>
<evidence type="ECO:0000256" key="2">
    <source>
        <dbReference type="PROSITE-ProRule" id="PRU00591"/>
    </source>
</evidence>
<reference evidence="6 8" key="2">
    <citation type="submission" date="2018-06" db="EMBL/GenBank/DDBJ databases">
        <authorList>
            <consortium name="IHU Genomes"/>
        </authorList>
    </citation>
    <scope>NUCLEOTIDE SEQUENCE [LARGE SCALE GENOMIC DNA]</scope>
    <source>
        <strain evidence="6 8">NEC25</strain>
    </source>
</reference>
<evidence type="ECO:0000313" key="8">
    <source>
        <dbReference type="Proteomes" id="UP000431451"/>
    </source>
</evidence>
<gene>
    <name evidence="6" type="primary">lytA_18</name>
    <name evidence="4" type="ORF">CNEO_41261</name>
    <name evidence="6" type="ORF">CNEONATNEC25_03554</name>
    <name evidence="5" type="ORF">CQ394_12875</name>
</gene>
<keyword evidence="7" id="KW-1185">Reference proteome</keyword>
<dbReference type="Proteomes" id="UP000789738">
    <property type="component" value="Unassembled WGS sequence"/>
</dbReference>
<evidence type="ECO:0000256" key="3">
    <source>
        <dbReference type="SAM" id="SignalP"/>
    </source>
</evidence>
<reference evidence="4" key="3">
    <citation type="submission" date="2021-10" db="EMBL/GenBank/DDBJ databases">
        <authorList>
            <person name="Mesa V."/>
        </authorList>
    </citation>
    <scope>NUCLEOTIDE SEQUENCE</scope>
    <source>
        <strain evidence="4">CC3_PB</strain>
    </source>
</reference>
<dbReference type="InterPro" id="IPR018337">
    <property type="entry name" value="Cell_wall/Cho-bd_repeat"/>
</dbReference>
<keyword evidence="1" id="KW-0677">Repeat</keyword>
<dbReference type="EMBL" id="UWJD01000003">
    <property type="protein sequence ID" value="VCT85951.1"/>
    <property type="molecule type" value="Genomic_DNA"/>
</dbReference>
<name>A0A2A7MLH3_9CLOT</name>
<accession>A0A2A7MLH3</accession>
<organism evidence="5 7">
    <name type="scientific">Clostridium neonatale</name>
    <dbReference type="NCBI Taxonomy" id="137838"/>
    <lineage>
        <taxon>Bacteria</taxon>
        <taxon>Bacillati</taxon>
        <taxon>Bacillota</taxon>
        <taxon>Clostridia</taxon>
        <taxon>Eubacteriales</taxon>
        <taxon>Clostridiaceae</taxon>
        <taxon>Clostridium</taxon>
    </lineage>
</organism>
<feature type="repeat" description="Cell wall-binding" evidence="2">
    <location>
        <begin position="504"/>
        <end position="523"/>
    </location>
</feature>
<dbReference type="PROSITE" id="PS51170">
    <property type="entry name" value="CW"/>
    <property type="match status" value="4"/>
</dbReference>
<sequence length="562" mass="61605">MIKRLNKVTSLVVAAAAVASLVPATGAMAADYKRIQSEDGVIYSAVAHKDGFIIDGSIVDEDTDAVYYLSNGKYTELEDIDSGAEFEVYGDKYVSVDDADYYVDLTTGKVTDDDVAEDAQDDAEVALRKKAKDVDRYDSKTGLPTLTEIKGTKFAETWYSTDFYGYDVYTDAKGNYIDADYNLGKIKVTDTTGDSVTIKNTEDEEKLSGSVKVKASLSDVEYLGQDSSNIYRLATINFTGANIAKVYGKDGNAITTGEAAKVTVIQKISKAQASDDIDDAKYAKTVTNYVIADEDGKVSEDAEKLVKLAQEEKANFSVVGGKIIVSIDNEDGTVTAQAATLKSKNGFYYVDAEKQSTEDAVAYDTDVNGNVYRLDGGYVYKFDNTDDWDKLYKVDGSMEELSVYDSNNMVLWNEDDEVYSIITGKSATDEEDKEEETTTSTGWVQNADGTWNYLNAEGNKVTGWLQSPASGLWYYMDANGVMMSNGWINDNGTWYYLTSTGAMKTGWLNDRGTWYYLQANGAMKTGWLNDNGTWYYLNASGAMLSNTTVGGYVLGANGAWIK</sequence>
<dbReference type="RefSeq" id="WP_058296688.1">
    <property type="nucleotide sequence ID" value="NZ_CAKJVD010000083.1"/>
</dbReference>
<dbReference type="EC" id="3.5.1.28" evidence="6"/>
<evidence type="ECO:0000313" key="7">
    <source>
        <dbReference type="Proteomes" id="UP000220840"/>
    </source>
</evidence>
<dbReference type="EMBL" id="CAKJVE010000004">
    <property type="protein sequence ID" value="CAG9704435.1"/>
    <property type="molecule type" value="Genomic_DNA"/>
</dbReference>
<feature type="signal peptide" evidence="3">
    <location>
        <begin position="1"/>
        <end position="29"/>
    </location>
</feature>
<dbReference type="GeneID" id="68879059"/>
<protein>
    <submittedName>
        <fullName evidence="6">Autolysin</fullName>
        <ecNumber evidence="6">3.5.1.28</ecNumber>
    </submittedName>
    <submittedName>
        <fullName evidence="5">Cell wall-binding protein</fullName>
    </submittedName>
</protein>
<dbReference type="Proteomes" id="UP000431451">
    <property type="component" value="Unassembled WGS sequence"/>
</dbReference>